<dbReference type="InterPro" id="IPR036397">
    <property type="entry name" value="RNaseH_sf"/>
</dbReference>
<dbReference type="InterPro" id="IPR012337">
    <property type="entry name" value="RNaseH-like_sf"/>
</dbReference>
<dbReference type="GO" id="GO:0003676">
    <property type="term" value="F:nucleic acid binding"/>
    <property type="evidence" value="ECO:0007669"/>
    <property type="project" value="InterPro"/>
</dbReference>
<proteinExistence type="predicted"/>
<dbReference type="PANTHER" id="PTHR47074:SF48">
    <property type="entry name" value="POLYNUCLEOTIDYL TRANSFERASE, RIBONUCLEASE H-LIKE SUPERFAMILY PROTEIN"/>
    <property type="match status" value="1"/>
</dbReference>
<dbReference type="AlphaFoldDB" id="A0A2N9H0W2"/>
<dbReference type="Pfam" id="PF13456">
    <property type="entry name" value="RVT_3"/>
    <property type="match status" value="1"/>
</dbReference>
<dbReference type="PANTHER" id="PTHR47074">
    <property type="entry name" value="BNAC02G40300D PROTEIN"/>
    <property type="match status" value="1"/>
</dbReference>
<dbReference type="InterPro" id="IPR052929">
    <property type="entry name" value="RNase_H-like_EbsB-rel"/>
</dbReference>
<sequence length="238" mass="26794">MDLHVDSNCGILDWVWGIRKYKGDGYFLKVAVVLWSVWNVCNSAIFRDMVKLPHNVYKDAMHFLKEYNDVHLKTGNLVPSVSRERVRWLASKDGWYKVNMDEAVFADIQKVGVGAVIRNECREFLGAMCELMKFGLDATDAEALAALQAIEFVVDICPFNLVFEGDCVQVIKALMTSEFDFSRVGHVYSIARSKLSLAQGSSVIHVPRDGNSIAHYLAQFARNIVGSLVWLESVPPFL</sequence>
<dbReference type="Gene3D" id="3.30.420.10">
    <property type="entry name" value="Ribonuclease H-like superfamily/Ribonuclease H"/>
    <property type="match status" value="1"/>
</dbReference>
<protein>
    <recommendedName>
        <fullName evidence="1">RNase H type-1 domain-containing protein</fullName>
    </recommendedName>
</protein>
<dbReference type="GO" id="GO:0004523">
    <property type="term" value="F:RNA-DNA hybrid ribonuclease activity"/>
    <property type="evidence" value="ECO:0007669"/>
    <property type="project" value="InterPro"/>
</dbReference>
<dbReference type="InterPro" id="IPR002156">
    <property type="entry name" value="RNaseH_domain"/>
</dbReference>
<dbReference type="InterPro" id="IPR044730">
    <property type="entry name" value="RNase_H-like_dom_plant"/>
</dbReference>
<evidence type="ECO:0000313" key="2">
    <source>
        <dbReference type="EMBL" id="SPD08157.1"/>
    </source>
</evidence>
<evidence type="ECO:0000259" key="1">
    <source>
        <dbReference type="Pfam" id="PF13456"/>
    </source>
</evidence>
<dbReference type="EMBL" id="OIVN01003008">
    <property type="protein sequence ID" value="SPD08157.1"/>
    <property type="molecule type" value="Genomic_DNA"/>
</dbReference>
<name>A0A2N9H0W2_FAGSY</name>
<gene>
    <name evidence="2" type="ORF">FSB_LOCUS36039</name>
</gene>
<dbReference type="CDD" id="cd06222">
    <property type="entry name" value="RNase_H_like"/>
    <property type="match status" value="1"/>
</dbReference>
<accession>A0A2N9H0W2</accession>
<dbReference type="SUPFAM" id="SSF53098">
    <property type="entry name" value="Ribonuclease H-like"/>
    <property type="match status" value="1"/>
</dbReference>
<reference evidence="2" key="1">
    <citation type="submission" date="2018-02" db="EMBL/GenBank/DDBJ databases">
        <authorList>
            <person name="Cohen D.B."/>
            <person name="Kent A.D."/>
        </authorList>
    </citation>
    <scope>NUCLEOTIDE SEQUENCE</scope>
</reference>
<feature type="domain" description="RNase H type-1" evidence="1">
    <location>
        <begin position="106"/>
        <end position="221"/>
    </location>
</feature>
<organism evidence="2">
    <name type="scientific">Fagus sylvatica</name>
    <name type="common">Beechnut</name>
    <dbReference type="NCBI Taxonomy" id="28930"/>
    <lineage>
        <taxon>Eukaryota</taxon>
        <taxon>Viridiplantae</taxon>
        <taxon>Streptophyta</taxon>
        <taxon>Embryophyta</taxon>
        <taxon>Tracheophyta</taxon>
        <taxon>Spermatophyta</taxon>
        <taxon>Magnoliopsida</taxon>
        <taxon>eudicotyledons</taxon>
        <taxon>Gunneridae</taxon>
        <taxon>Pentapetalae</taxon>
        <taxon>rosids</taxon>
        <taxon>fabids</taxon>
        <taxon>Fagales</taxon>
        <taxon>Fagaceae</taxon>
        <taxon>Fagus</taxon>
    </lineage>
</organism>